<feature type="domain" description="Amino acid transporter transmembrane" evidence="6">
    <location>
        <begin position="74"/>
        <end position="474"/>
    </location>
</feature>
<evidence type="ECO:0000256" key="4">
    <source>
        <dbReference type="ARBA" id="ARBA00023136"/>
    </source>
</evidence>
<dbReference type="EnsemblMetazoa" id="XM_038014803.1">
    <property type="protein sequence ID" value="XP_037870731.1"/>
    <property type="gene ID" value="LOC101745963"/>
</dbReference>
<dbReference type="GO" id="GO:0015179">
    <property type="term" value="F:L-amino acid transmembrane transporter activity"/>
    <property type="evidence" value="ECO:0007669"/>
    <property type="project" value="TreeGrafter"/>
</dbReference>
<evidence type="ECO:0000256" key="2">
    <source>
        <dbReference type="ARBA" id="ARBA00022692"/>
    </source>
</evidence>
<keyword evidence="2 5" id="KW-0812">Transmembrane</keyword>
<feature type="transmembrane region" description="Helical" evidence="5">
    <location>
        <begin position="104"/>
        <end position="125"/>
    </location>
</feature>
<feature type="transmembrane region" description="Helical" evidence="5">
    <location>
        <begin position="451"/>
        <end position="470"/>
    </location>
</feature>
<evidence type="ECO:0000256" key="1">
    <source>
        <dbReference type="ARBA" id="ARBA00004141"/>
    </source>
</evidence>
<dbReference type="AlphaFoldDB" id="A0A8R2M031"/>
<proteinExistence type="predicted"/>
<dbReference type="PANTHER" id="PTHR22950:SF494">
    <property type="entry name" value="GH04538P"/>
    <property type="match status" value="1"/>
</dbReference>
<feature type="transmembrane region" description="Helical" evidence="5">
    <location>
        <begin position="300"/>
        <end position="326"/>
    </location>
</feature>
<keyword evidence="3 5" id="KW-1133">Transmembrane helix</keyword>
<dbReference type="RefSeq" id="XP_037870731.1">
    <property type="nucleotide sequence ID" value="XM_038014803.2"/>
</dbReference>
<keyword evidence="4 5" id="KW-0472">Membrane</keyword>
<reference evidence="7" key="2">
    <citation type="submission" date="2022-06" db="UniProtKB">
        <authorList>
            <consortium name="EnsemblMetazoa"/>
        </authorList>
    </citation>
    <scope>IDENTIFICATION</scope>
    <source>
        <strain evidence="7">p50T (Dazao)</strain>
    </source>
</reference>
<evidence type="ECO:0000313" key="8">
    <source>
        <dbReference type="Proteomes" id="UP000005204"/>
    </source>
</evidence>
<evidence type="ECO:0000256" key="3">
    <source>
        <dbReference type="ARBA" id="ARBA00022989"/>
    </source>
</evidence>
<dbReference type="PANTHER" id="PTHR22950">
    <property type="entry name" value="AMINO ACID TRANSPORTER"/>
    <property type="match status" value="1"/>
</dbReference>
<protein>
    <recommendedName>
        <fullName evidence="6">Amino acid transporter transmembrane domain-containing protein</fullName>
    </recommendedName>
</protein>
<reference evidence="8" key="1">
    <citation type="journal article" date="2008" name="Insect Biochem. Mol. Biol.">
        <title>The genome of a lepidopteran model insect, the silkworm Bombyx mori.</title>
        <authorList>
            <consortium name="International Silkworm Genome Consortium"/>
        </authorList>
    </citation>
    <scope>NUCLEOTIDE SEQUENCE [LARGE SCALE GENOMIC DNA]</scope>
    <source>
        <strain evidence="8">p50T</strain>
    </source>
</reference>
<comment type="subcellular location">
    <subcellularLocation>
        <location evidence="1">Membrane</location>
        <topology evidence="1">Multi-pass membrane protein</topology>
    </subcellularLocation>
</comment>
<sequence>MQPPGSIFQKSDSLNVGSVNIENEMPKYIAVITGNGIYPSTISINTINPKNKDNDVELNTYDPFQNRKLEHPNSDVRSFANLLKSSLGSGILAMPAAFKNAGTIVGIFGTIILGYICTHCVYLLVKTSQDVSRVAKVPSLGYAETVEAVFATGPQTLRKFSRASRIFIDWAMAFTILGACAVYVILLVESVQQIVDYFYADNGINETMYCLMFLVPILIFTQIENLKYLAPFSGFANILLVLTFLICLYYICNEFPDLDSRPTSVNIGNLPLFIGTVIFAMEGIGVVLPVENTMAKPQHFLGCPGVLNLTMSVVVLLYMIMGFLGYVKYGDQAMGSITLNLDTGEIPALIAKIFIILAIFFTYTLQFYVPMEIVWRNTKDHVAQKYHNITEAVMRAVFAALTVVAAATLPSLEQVIGLEGAFFYSFLGLIAPSILDLIFKWERGLGRNNWILFKDLFLIFFGCFVLVAGVTQSIREIIRTSSQ</sequence>
<accession>A0A8R2M031</accession>
<feature type="transmembrane region" description="Helical" evidence="5">
    <location>
        <begin position="167"/>
        <end position="188"/>
    </location>
</feature>
<dbReference type="InterPro" id="IPR013057">
    <property type="entry name" value="AA_transpt_TM"/>
</dbReference>
<organism evidence="7 8">
    <name type="scientific">Bombyx mori</name>
    <name type="common">Silk moth</name>
    <dbReference type="NCBI Taxonomy" id="7091"/>
    <lineage>
        <taxon>Eukaryota</taxon>
        <taxon>Metazoa</taxon>
        <taxon>Ecdysozoa</taxon>
        <taxon>Arthropoda</taxon>
        <taxon>Hexapoda</taxon>
        <taxon>Insecta</taxon>
        <taxon>Pterygota</taxon>
        <taxon>Neoptera</taxon>
        <taxon>Endopterygota</taxon>
        <taxon>Lepidoptera</taxon>
        <taxon>Glossata</taxon>
        <taxon>Ditrysia</taxon>
        <taxon>Bombycoidea</taxon>
        <taxon>Bombycidae</taxon>
        <taxon>Bombycinae</taxon>
        <taxon>Bombyx</taxon>
    </lineage>
</organism>
<name>A0A8R2M031_BOMMO</name>
<feature type="transmembrane region" description="Helical" evidence="5">
    <location>
        <begin position="271"/>
        <end position="288"/>
    </location>
</feature>
<feature type="transmembrane region" description="Helical" evidence="5">
    <location>
        <begin position="421"/>
        <end position="439"/>
    </location>
</feature>
<feature type="transmembrane region" description="Helical" evidence="5">
    <location>
        <begin position="203"/>
        <end position="221"/>
    </location>
</feature>
<evidence type="ECO:0000313" key="7">
    <source>
        <dbReference type="EnsemblMetazoa" id="XP_037870731.1"/>
    </source>
</evidence>
<dbReference type="GeneID" id="101745963"/>
<evidence type="ECO:0000259" key="6">
    <source>
        <dbReference type="Pfam" id="PF01490"/>
    </source>
</evidence>
<feature type="transmembrane region" description="Helical" evidence="5">
    <location>
        <begin position="228"/>
        <end position="251"/>
    </location>
</feature>
<dbReference type="Pfam" id="PF01490">
    <property type="entry name" value="Aa_trans"/>
    <property type="match status" value="1"/>
</dbReference>
<evidence type="ECO:0000256" key="5">
    <source>
        <dbReference type="SAM" id="Phobius"/>
    </source>
</evidence>
<dbReference type="Proteomes" id="UP000005204">
    <property type="component" value="Unassembled WGS sequence"/>
</dbReference>
<feature type="transmembrane region" description="Helical" evidence="5">
    <location>
        <begin position="392"/>
        <end position="409"/>
    </location>
</feature>
<keyword evidence="8" id="KW-1185">Reference proteome</keyword>
<dbReference type="GO" id="GO:0005774">
    <property type="term" value="C:vacuolar membrane"/>
    <property type="evidence" value="ECO:0007669"/>
    <property type="project" value="TreeGrafter"/>
</dbReference>
<feature type="transmembrane region" description="Helical" evidence="5">
    <location>
        <begin position="346"/>
        <end position="371"/>
    </location>
</feature>